<keyword evidence="3" id="KW-1185">Reference proteome</keyword>
<feature type="non-terminal residue" evidence="2">
    <location>
        <position position="157"/>
    </location>
</feature>
<evidence type="ECO:0000313" key="3">
    <source>
        <dbReference type="Proteomes" id="UP001458880"/>
    </source>
</evidence>
<dbReference type="Gene3D" id="3.30.70.1820">
    <property type="entry name" value="L1 transposable element, RRM domain"/>
    <property type="match status" value="1"/>
</dbReference>
<name>A0AAW1GFV8_POPJA</name>
<dbReference type="PANTHER" id="PTHR11505">
    <property type="entry name" value="L1 TRANSPOSABLE ELEMENT-RELATED"/>
    <property type="match status" value="1"/>
</dbReference>
<keyword evidence="1" id="KW-0175">Coiled coil</keyword>
<evidence type="ECO:0000313" key="2">
    <source>
        <dbReference type="EMBL" id="KAK9663785.1"/>
    </source>
</evidence>
<dbReference type="EMBL" id="JASPKY010003218">
    <property type="protein sequence ID" value="KAK9663785.1"/>
    <property type="molecule type" value="Genomic_DNA"/>
</dbReference>
<gene>
    <name evidence="2" type="ORF">QE152_g41378</name>
</gene>
<feature type="coiled-coil region" evidence="1">
    <location>
        <begin position="46"/>
        <end position="73"/>
    </location>
</feature>
<protein>
    <submittedName>
        <fullName evidence="2">Uncharacterized protein</fullName>
    </submittedName>
</protein>
<accession>A0AAW1GFV8</accession>
<comment type="caution">
    <text evidence="2">The sequence shown here is derived from an EMBL/GenBank/DDBJ whole genome shotgun (WGS) entry which is preliminary data.</text>
</comment>
<dbReference type="AlphaFoldDB" id="A0AAW1GFV8"/>
<reference evidence="2 3" key="1">
    <citation type="journal article" date="2024" name="BMC Genomics">
        <title>De novo assembly and annotation of Popillia japonica's genome with initial clues to its potential as an invasive pest.</title>
        <authorList>
            <person name="Cucini C."/>
            <person name="Boschi S."/>
            <person name="Funari R."/>
            <person name="Cardaioli E."/>
            <person name="Iannotti N."/>
            <person name="Marturano G."/>
            <person name="Paoli F."/>
            <person name="Bruttini M."/>
            <person name="Carapelli A."/>
            <person name="Frati F."/>
            <person name="Nardi F."/>
        </authorList>
    </citation>
    <scope>NUCLEOTIDE SEQUENCE [LARGE SCALE GENOMIC DNA]</scope>
    <source>
        <strain evidence="2">DMR45628</strain>
    </source>
</reference>
<evidence type="ECO:0000256" key="1">
    <source>
        <dbReference type="SAM" id="Coils"/>
    </source>
</evidence>
<organism evidence="2 3">
    <name type="scientific">Popillia japonica</name>
    <name type="common">Japanese beetle</name>
    <dbReference type="NCBI Taxonomy" id="7064"/>
    <lineage>
        <taxon>Eukaryota</taxon>
        <taxon>Metazoa</taxon>
        <taxon>Ecdysozoa</taxon>
        <taxon>Arthropoda</taxon>
        <taxon>Hexapoda</taxon>
        <taxon>Insecta</taxon>
        <taxon>Pterygota</taxon>
        <taxon>Neoptera</taxon>
        <taxon>Endopterygota</taxon>
        <taxon>Coleoptera</taxon>
        <taxon>Polyphaga</taxon>
        <taxon>Scarabaeiformia</taxon>
        <taxon>Scarabaeidae</taxon>
        <taxon>Rutelinae</taxon>
        <taxon>Popillia</taxon>
    </lineage>
</organism>
<proteinExistence type="predicted"/>
<dbReference type="InterPro" id="IPR004244">
    <property type="entry name" value="Transposase_22"/>
</dbReference>
<sequence length="157" mass="17694">MGLSRSEKAEIIELIKETLTTLTEDITLKISNEVSKKIEQKIASIFASYEDKILHLEKEYTALSNKMDALEQYTRSNTIRVYGIPERNNEDTRAVVITSLAGKMNCAIEGQLIDRCHRIRVKNSNVATNKAPPIIVKFVSCAAKDVILKNRRQLKGS</sequence>
<dbReference type="Proteomes" id="UP001458880">
    <property type="component" value="Unassembled WGS sequence"/>
</dbReference>